<dbReference type="Gene3D" id="2.40.160.60">
    <property type="entry name" value="Outer membrane protein transport protein (OMPP1/FadL/TodX)"/>
    <property type="match status" value="1"/>
</dbReference>
<keyword evidence="3" id="KW-1185">Reference proteome</keyword>
<feature type="chain" id="PRO_5043419712" evidence="1">
    <location>
        <begin position="22"/>
        <end position="318"/>
    </location>
</feature>
<gene>
    <name evidence="2" type="ORF">LJ207_06315</name>
</gene>
<dbReference type="SUPFAM" id="SSF56935">
    <property type="entry name" value="Porins"/>
    <property type="match status" value="1"/>
</dbReference>
<dbReference type="AlphaFoldDB" id="A0AAW4X048"/>
<organism evidence="2 3">
    <name type="scientific">Halanaerobium polyolivorans</name>
    <dbReference type="NCBI Taxonomy" id="2886943"/>
    <lineage>
        <taxon>Bacteria</taxon>
        <taxon>Bacillati</taxon>
        <taxon>Bacillota</taxon>
        <taxon>Clostridia</taxon>
        <taxon>Halanaerobiales</taxon>
        <taxon>Halanaerobiaceae</taxon>
        <taxon>Halanaerobium</taxon>
    </lineage>
</organism>
<evidence type="ECO:0000313" key="2">
    <source>
        <dbReference type="EMBL" id="MCC3144931.1"/>
    </source>
</evidence>
<protein>
    <submittedName>
        <fullName evidence="2">Uncharacterized protein</fullName>
    </submittedName>
</protein>
<dbReference type="PROSITE" id="PS01156">
    <property type="entry name" value="TONB_DEPENDENT_REC_2"/>
    <property type="match status" value="1"/>
</dbReference>
<proteinExistence type="predicted"/>
<reference evidence="2 3" key="1">
    <citation type="submission" date="2021-10" db="EMBL/GenBank/DDBJ databases">
        <authorList>
            <person name="Grouzdev D.S."/>
            <person name="Pantiukh K.S."/>
            <person name="Krutkina M.S."/>
        </authorList>
    </citation>
    <scope>NUCLEOTIDE SEQUENCE [LARGE SCALE GENOMIC DNA]</scope>
    <source>
        <strain evidence="2 3">Z-7514</strain>
    </source>
</reference>
<comment type="caution">
    <text evidence="2">The sequence shown here is derived from an EMBL/GenBank/DDBJ whole genome shotgun (WGS) entry which is preliminary data.</text>
</comment>
<name>A0AAW4X048_9FIRM</name>
<sequence length="318" mass="36151">MKKALILILVFLLAFTFTAAAEDAEQLDQSLEENMENLDLSQERGFSEEGREELIGIASQFDSQTGIDNIEINSQAFNLTGNGVEEVPGMRLLSDLFINADYSQQMVDDKLETETDLQLEYFINSRSLIRAGYSLANREWWERQNTTDLENMDFSQNSANSRSTETVFREESEVSRNIGLAYRTSDQLTVSADYIENTDFRDYTGNLDYYGDSTVFGLQYDNPLGTIRASYQMNLSDQLTQRITGVELEFNNLATFSASYKLLDPEELESALNSQTAWDLGLGFNINESYGLSLGYEIIESEDEEDERNISASFEFKF</sequence>
<dbReference type="EMBL" id="JAJFAT010000007">
    <property type="protein sequence ID" value="MCC3144931.1"/>
    <property type="molecule type" value="Genomic_DNA"/>
</dbReference>
<evidence type="ECO:0000313" key="3">
    <source>
        <dbReference type="Proteomes" id="UP001199296"/>
    </source>
</evidence>
<keyword evidence="1" id="KW-0732">Signal</keyword>
<accession>A0AAW4X048</accession>
<feature type="signal peptide" evidence="1">
    <location>
        <begin position="1"/>
        <end position="21"/>
    </location>
</feature>
<dbReference type="Proteomes" id="UP001199296">
    <property type="component" value="Unassembled WGS sequence"/>
</dbReference>
<dbReference type="InterPro" id="IPR010917">
    <property type="entry name" value="TonB_rcpt_CS"/>
</dbReference>
<dbReference type="RefSeq" id="WP_229345249.1">
    <property type="nucleotide sequence ID" value="NZ_JAJFAT010000007.1"/>
</dbReference>
<evidence type="ECO:0000256" key="1">
    <source>
        <dbReference type="SAM" id="SignalP"/>
    </source>
</evidence>